<sequence>MTTIKYDSSLWPLAVTVAKGECTLAMHLDSLISWDRWFDRAEAFIVVRVYTDEASLQHPKGAGPATQEWLKNGAAEKMQQLVQAMLIVVPEEQYQKLQNMSVQKAFGIPGAVFKSLDDAKTWLQASAKEIAIPENIELQDVATLVHSHCGNTN</sequence>
<evidence type="ECO:0000313" key="4">
    <source>
        <dbReference type="Proteomes" id="UP000322915"/>
    </source>
</evidence>
<evidence type="ECO:0008006" key="5">
    <source>
        <dbReference type="Google" id="ProtNLM"/>
    </source>
</evidence>
<dbReference type="Proteomes" id="UP000027154">
    <property type="component" value="Unassembled WGS sequence"/>
</dbReference>
<dbReference type="EMBL" id="JJNZ01000010">
    <property type="protein sequence ID" value="KDC52653.1"/>
    <property type="molecule type" value="Genomic_DNA"/>
</dbReference>
<evidence type="ECO:0000313" key="3">
    <source>
        <dbReference type="Proteomes" id="UP000027154"/>
    </source>
</evidence>
<keyword evidence="4" id="KW-1185">Reference proteome</keyword>
<dbReference type="RefSeq" id="WP_008139338.1">
    <property type="nucleotide sequence ID" value="NZ_JBBMQW010000020.1"/>
</dbReference>
<evidence type="ECO:0000313" key="1">
    <source>
        <dbReference type="EMBL" id="KAA1150927.1"/>
    </source>
</evidence>
<name>A0ABD3YCD5_9GAMM</name>
<evidence type="ECO:0000313" key="2">
    <source>
        <dbReference type="EMBL" id="KDC52653.1"/>
    </source>
</evidence>
<protein>
    <recommendedName>
        <fullName evidence="5">STAS/SEC14 domain-containing protein</fullName>
    </recommendedName>
</protein>
<organism evidence="2 3">
    <name type="scientific">Pseudoalteromonas fuliginea</name>
    <dbReference type="NCBI Taxonomy" id="1872678"/>
    <lineage>
        <taxon>Bacteria</taxon>
        <taxon>Pseudomonadati</taxon>
        <taxon>Pseudomonadota</taxon>
        <taxon>Gammaproteobacteria</taxon>
        <taxon>Alteromonadales</taxon>
        <taxon>Pseudoalteromonadaceae</taxon>
        <taxon>Pseudoalteromonas</taxon>
    </lineage>
</organism>
<reference evidence="1 4" key="2">
    <citation type="submission" date="2019-01" db="EMBL/GenBank/DDBJ databases">
        <title>Genome sequences of marine Pseudoalteromonas species.</title>
        <authorList>
            <person name="Boraston A.B."/>
            <person name="Hehemann J.-H."/>
            <person name="Vickers C.J."/>
            <person name="Salama-Alber O."/>
            <person name="Abe K."/>
            <person name="Hettle A.J."/>
        </authorList>
    </citation>
    <scope>NUCLEOTIDE SEQUENCE [LARGE SCALE GENOMIC DNA]</scope>
    <source>
        <strain evidence="1 4">PS47</strain>
    </source>
</reference>
<dbReference type="AlphaFoldDB" id="A0ABD3YCD5"/>
<proteinExistence type="predicted"/>
<comment type="caution">
    <text evidence="2">The sequence shown here is derived from an EMBL/GenBank/DDBJ whole genome shotgun (WGS) entry which is preliminary data.</text>
</comment>
<dbReference type="EMBL" id="SEUJ01000077">
    <property type="protein sequence ID" value="KAA1150927.1"/>
    <property type="molecule type" value="Genomic_DNA"/>
</dbReference>
<accession>A0ABD3YCD5</accession>
<dbReference type="Proteomes" id="UP000322915">
    <property type="component" value="Unassembled WGS sequence"/>
</dbReference>
<reference evidence="2 3" key="1">
    <citation type="submission" date="2014-04" db="EMBL/GenBank/DDBJ databases">
        <title>Pseudoalteromonas galatheae sp. nov., isolated from a deep-sea polychaete near Canal Concepcion, Chile.</title>
        <authorList>
            <person name="Machado H.R."/>
            <person name="Gram L."/>
            <person name="Vynne N.G."/>
        </authorList>
    </citation>
    <scope>NUCLEOTIDE SEQUENCE [LARGE SCALE GENOMIC DNA]</scope>
    <source>
        <strain evidence="2 3">KMM216</strain>
    </source>
</reference>
<gene>
    <name evidence="2" type="ORF">DC53_04010</name>
    <name evidence="1" type="ORF">EU509_17635</name>
</gene>